<dbReference type="EMBL" id="LRDB01000001">
    <property type="protein sequence ID" value="KYG83594.1"/>
    <property type="molecule type" value="Genomic_DNA"/>
</dbReference>
<evidence type="ECO:0008006" key="3">
    <source>
        <dbReference type="Google" id="ProtNLM"/>
    </source>
</evidence>
<dbReference type="STRING" id="296218.AWN68_01970"/>
<proteinExistence type="predicted"/>
<sequence>MKTLKNYFAMAALCAVIFGCSDDDPAPVQTKDGVISSQSDVDLDAADLKGSITANITLSASQEWNLTGPLSVASGAKLTIEAGTVIKALAGGTNVYIAVEQGAQIEANGTAAAPIKMTSSAAAPASGDWGGLLLMGSAPISGGGTATTEVVDYTYGGTNATDNSGTISYLMIEYTGARINGDKEFNGLTLYGVGSATTISNVAVLYGDDDAVEWFGGTVSVSNLLVVNAKDDMFDWTQGYTGQNNTNFYGLRTAGFVAVTEDPRGIEADGNLDGKSPGDAGQSNPKIDGITIIHNAAVEMSDMVKIRRGSGATITNLYVALGAGATAGDLVDYYDSRGVAIDATTVSGTANPANGLNIADIKTSGTTDGVTLTTAATTTITSGTTSAVNTSIFAWTGFSF</sequence>
<evidence type="ECO:0000313" key="1">
    <source>
        <dbReference type="EMBL" id="KYG83594.1"/>
    </source>
</evidence>
<dbReference type="PANTHER" id="PTHR41339">
    <property type="entry name" value="LIPL48"/>
    <property type="match status" value="1"/>
</dbReference>
<dbReference type="PROSITE" id="PS51257">
    <property type="entry name" value="PROKAR_LIPOPROTEIN"/>
    <property type="match status" value="1"/>
</dbReference>
<evidence type="ECO:0000313" key="2">
    <source>
        <dbReference type="Proteomes" id="UP000075615"/>
    </source>
</evidence>
<dbReference type="Proteomes" id="UP000075615">
    <property type="component" value="Unassembled WGS sequence"/>
</dbReference>
<keyword evidence="2" id="KW-1185">Reference proteome</keyword>
<name>A0A150XY66_9BACT</name>
<dbReference type="OrthoDB" id="1521716at2"/>
<protein>
    <recommendedName>
        <fullName evidence="3">Multidrug transporter</fullName>
    </recommendedName>
</protein>
<reference evidence="1 2" key="1">
    <citation type="submission" date="2016-01" db="EMBL/GenBank/DDBJ databases">
        <title>Genome sequencing of Roseivirga echinicomitans KMM 6058.</title>
        <authorList>
            <person name="Selvaratnam C."/>
            <person name="Thevarajoo S."/>
            <person name="Goh K.M."/>
            <person name="Ee R."/>
            <person name="Chan K.-G."/>
            <person name="Chong C.S."/>
        </authorList>
    </citation>
    <scope>NUCLEOTIDE SEQUENCE [LARGE SCALE GENOMIC DNA]</scope>
    <source>
        <strain evidence="1 2">KMM 6058</strain>
    </source>
</reference>
<dbReference type="PANTHER" id="PTHR41339:SF1">
    <property type="entry name" value="SECRETED PROTEIN"/>
    <property type="match status" value="1"/>
</dbReference>
<dbReference type="RefSeq" id="WP_068410696.1">
    <property type="nucleotide sequence ID" value="NZ_LRDB01000001.1"/>
</dbReference>
<comment type="caution">
    <text evidence="1">The sequence shown here is derived from an EMBL/GenBank/DDBJ whole genome shotgun (WGS) entry which is preliminary data.</text>
</comment>
<accession>A0A150XY66</accession>
<organism evidence="1 2">
    <name type="scientific">Roseivirga echinicomitans</name>
    <dbReference type="NCBI Taxonomy" id="296218"/>
    <lineage>
        <taxon>Bacteria</taxon>
        <taxon>Pseudomonadati</taxon>
        <taxon>Bacteroidota</taxon>
        <taxon>Cytophagia</taxon>
        <taxon>Cytophagales</taxon>
        <taxon>Roseivirgaceae</taxon>
        <taxon>Roseivirga</taxon>
    </lineage>
</organism>
<dbReference type="AlphaFoldDB" id="A0A150XY66"/>
<gene>
    <name evidence="1" type="ORF">AWN68_01970</name>
</gene>